<dbReference type="Proteomes" id="UP001060345">
    <property type="component" value="Chromosome"/>
</dbReference>
<evidence type="ECO:0000313" key="2">
    <source>
        <dbReference type="Proteomes" id="UP001060345"/>
    </source>
</evidence>
<protein>
    <submittedName>
        <fullName evidence="1">Uncharacterized protein</fullName>
    </submittedName>
</protein>
<evidence type="ECO:0000313" key="1">
    <source>
        <dbReference type="EMBL" id="UWZ71559.1"/>
    </source>
</evidence>
<dbReference type="EMBL" id="CP102103">
    <property type="protein sequence ID" value="UWZ71559.1"/>
    <property type="molecule type" value="Genomic_DNA"/>
</dbReference>
<accession>A0AAX3CJ52</accession>
<dbReference type="RefSeq" id="WP_177342511.1">
    <property type="nucleotide sequence ID" value="NZ_ABVZTX020000005.1"/>
</dbReference>
<sequence>MKKICPPDQTELPISGGGDDFANRRRFMLNQEAARRTLAAQAIIFAAED</sequence>
<organism evidence="1 2">
    <name type="scientific">Klebsiella michiganensis</name>
    <dbReference type="NCBI Taxonomy" id="1134687"/>
    <lineage>
        <taxon>Bacteria</taxon>
        <taxon>Pseudomonadati</taxon>
        <taxon>Pseudomonadota</taxon>
        <taxon>Gammaproteobacteria</taxon>
        <taxon>Enterobacterales</taxon>
        <taxon>Enterobacteriaceae</taxon>
        <taxon>Klebsiella/Raoultella group</taxon>
        <taxon>Klebsiella</taxon>
    </lineage>
</organism>
<name>A0AAX3CJ52_9ENTR</name>
<reference evidence="1" key="1">
    <citation type="submission" date="2022-08" db="EMBL/GenBank/DDBJ databases">
        <title>Genomic characterization and comparative genomic analysis of a strain of klebsiella michiganensis carrying blaKPC-2 isolated from the blood of children with very preterm bloodstream infection.</title>
        <authorList>
            <person name="Zhang N."/>
        </authorList>
    </citation>
    <scope>NUCLEOTIDE SEQUENCE</scope>
    <source>
        <strain evidence="1">BSI-KPN166</strain>
    </source>
</reference>
<dbReference type="AlphaFoldDB" id="A0AAX3CJ52"/>
<gene>
    <name evidence="1" type="ORF">NP224_14930</name>
</gene>
<proteinExistence type="predicted"/>